<evidence type="ECO:0000313" key="2">
    <source>
        <dbReference type="Proteomes" id="UP000002334"/>
    </source>
</evidence>
<dbReference type="HOGENOM" id="CLU_3365313_0_0_6"/>
<dbReference type="EMBL" id="CP001277">
    <property type="protein sequence ID" value="ACQ68782.1"/>
    <property type="molecule type" value="Genomic_DNA"/>
</dbReference>
<dbReference type="KEGG" id="hde:HDEF_2240"/>
<evidence type="ECO:0000313" key="1">
    <source>
        <dbReference type="EMBL" id="ACQ68782.1"/>
    </source>
</evidence>
<gene>
    <name evidence="1" type="ordered locus">HDEF_2240</name>
</gene>
<dbReference type="AlphaFoldDB" id="C4K8C6"/>
<sequence length="35" mass="3909">MAVAGEKSCVKKVCINTVCFPYLKIKKTLFLKNSC</sequence>
<protein>
    <submittedName>
        <fullName evidence="1">Uncharacterized protein</fullName>
    </submittedName>
</protein>
<reference evidence="1 2" key="1">
    <citation type="journal article" date="2009" name="Proc. Natl. Acad. Sci. U.S.A.">
        <title>Hamiltonella defensa, genome evolution of protective bacterial endosymbiont from pathogenic ancestors.</title>
        <authorList>
            <person name="Degnan P.H."/>
            <person name="Yu Y."/>
            <person name="Sisneros N."/>
            <person name="Wing R.A."/>
            <person name="Moran N.A."/>
        </authorList>
    </citation>
    <scope>NUCLEOTIDE SEQUENCE [LARGE SCALE GENOMIC DNA]</scope>
    <source>
        <strain evidence="2">5AT</strain>
    </source>
</reference>
<name>C4K8C6_HAMD5</name>
<keyword evidence="2" id="KW-1185">Reference proteome</keyword>
<accession>C4K8C6</accession>
<dbReference type="Proteomes" id="UP000002334">
    <property type="component" value="Chromosome"/>
</dbReference>
<organism evidence="1 2">
    <name type="scientific">Hamiltonella defensa subsp. Acyrthosiphon pisum (strain 5AT)</name>
    <dbReference type="NCBI Taxonomy" id="572265"/>
    <lineage>
        <taxon>Bacteria</taxon>
        <taxon>Pseudomonadati</taxon>
        <taxon>Pseudomonadota</taxon>
        <taxon>Gammaproteobacteria</taxon>
        <taxon>Enterobacterales</taxon>
        <taxon>Enterobacteriaceae</taxon>
        <taxon>aphid secondary symbionts</taxon>
        <taxon>Candidatus Williamhamiltonella</taxon>
    </lineage>
</organism>
<proteinExistence type="predicted"/>